<sequence>MSIYKIWLFLKFGNRTNIKKLYENGTIYMNPIQYFRKEEDGELRGDSYEGAIRIHNYLPGPLNIPEIGFKGNHLGVHLKHSNEEVFGNIYSLYCVSSHGWKHPSAFNIDEKVKNFGSHCLMIKKPKIFISKMENHFKKNKMKFNHNFISYYDKTKINREITLFEKSLEFEYQKEFRFYLERDSIDPFVFNIQGLRDISEIYTTSDILEGLKLEIKKKW</sequence>
<proteinExistence type="predicted"/>
<comment type="caution">
    <text evidence="1">The sequence shown here is derived from an EMBL/GenBank/DDBJ whole genome shotgun (WGS) entry which is preliminary data.</text>
</comment>
<organism evidence="1 2">
    <name type="scientific">Pseudopedobacter beijingensis</name>
    <dbReference type="NCBI Taxonomy" id="1207056"/>
    <lineage>
        <taxon>Bacteria</taxon>
        <taxon>Pseudomonadati</taxon>
        <taxon>Bacteroidota</taxon>
        <taxon>Sphingobacteriia</taxon>
        <taxon>Sphingobacteriales</taxon>
        <taxon>Sphingobacteriaceae</taxon>
        <taxon>Pseudopedobacter</taxon>
    </lineage>
</organism>
<name>A0ABW4IB91_9SPHI</name>
<gene>
    <name evidence="1" type="ORF">ACFSAH_07335</name>
</gene>
<protein>
    <submittedName>
        <fullName evidence="1">Uncharacterized protein</fullName>
    </submittedName>
</protein>
<keyword evidence="2" id="KW-1185">Reference proteome</keyword>
<dbReference type="EMBL" id="JBHUDG010000006">
    <property type="protein sequence ID" value="MFD1629682.1"/>
    <property type="molecule type" value="Genomic_DNA"/>
</dbReference>
<evidence type="ECO:0000313" key="2">
    <source>
        <dbReference type="Proteomes" id="UP001597118"/>
    </source>
</evidence>
<reference evidence="2" key="1">
    <citation type="journal article" date="2019" name="Int. J. Syst. Evol. Microbiol.">
        <title>The Global Catalogue of Microorganisms (GCM) 10K type strain sequencing project: providing services to taxonomists for standard genome sequencing and annotation.</title>
        <authorList>
            <consortium name="The Broad Institute Genomics Platform"/>
            <consortium name="The Broad Institute Genome Sequencing Center for Infectious Disease"/>
            <person name="Wu L."/>
            <person name="Ma J."/>
        </authorList>
    </citation>
    <scope>NUCLEOTIDE SEQUENCE [LARGE SCALE GENOMIC DNA]</scope>
    <source>
        <strain evidence="2">CCUG 53762</strain>
    </source>
</reference>
<accession>A0ABW4IB91</accession>
<dbReference type="RefSeq" id="WP_379662063.1">
    <property type="nucleotide sequence ID" value="NZ_JBHUDG010000006.1"/>
</dbReference>
<dbReference type="Proteomes" id="UP001597118">
    <property type="component" value="Unassembled WGS sequence"/>
</dbReference>
<evidence type="ECO:0000313" key="1">
    <source>
        <dbReference type="EMBL" id="MFD1629682.1"/>
    </source>
</evidence>